<dbReference type="RefSeq" id="WP_135247765.1">
    <property type="nucleotide sequence ID" value="NZ_SMLK01000001.1"/>
</dbReference>
<organism evidence="5 6">
    <name type="scientific">Ramlibacter humi</name>
    <dbReference type="NCBI Taxonomy" id="2530451"/>
    <lineage>
        <taxon>Bacteria</taxon>
        <taxon>Pseudomonadati</taxon>
        <taxon>Pseudomonadota</taxon>
        <taxon>Betaproteobacteria</taxon>
        <taxon>Burkholderiales</taxon>
        <taxon>Comamonadaceae</taxon>
        <taxon>Ramlibacter</taxon>
    </lineage>
</organism>
<dbReference type="InterPro" id="IPR006015">
    <property type="entry name" value="Universal_stress_UspA"/>
</dbReference>
<dbReference type="Gene3D" id="3.40.50.620">
    <property type="entry name" value="HUPs"/>
    <property type="match status" value="1"/>
</dbReference>
<protein>
    <submittedName>
        <fullName evidence="5">Universal stress protein</fullName>
    </submittedName>
</protein>
<dbReference type="InterPro" id="IPR006016">
    <property type="entry name" value="UspA"/>
</dbReference>
<dbReference type="CDD" id="cd00293">
    <property type="entry name" value="USP-like"/>
    <property type="match status" value="1"/>
</dbReference>
<evidence type="ECO:0000256" key="3">
    <source>
        <dbReference type="ARBA" id="ARBA00022840"/>
    </source>
</evidence>
<dbReference type="AlphaFoldDB" id="A0A4Z0C815"/>
<evidence type="ECO:0000256" key="2">
    <source>
        <dbReference type="ARBA" id="ARBA00022741"/>
    </source>
</evidence>
<dbReference type="PANTHER" id="PTHR46268">
    <property type="entry name" value="STRESS RESPONSE PROTEIN NHAX"/>
    <property type="match status" value="1"/>
</dbReference>
<evidence type="ECO:0000313" key="6">
    <source>
        <dbReference type="Proteomes" id="UP000297839"/>
    </source>
</evidence>
<feature type="domain" description="UspA" evidence="4">
    <location>
        <begin position="2"/>
        <end position="139"/>
    </location>
</feature>
<evidence type="ECO:0000256" key="1">
    <source>
        <dbReference type="ARBA" id="ARBA00008791"/>
    </source>
</evidence>
<dbReference type="Pfam" id="PF00582">
    <property type="entry name" value="Usp"/>
    <property type="match status" value="1"/>
</dbReference>
<name>A0A4Z0C815_9BURK</name>
<dbReference type="GO" id="GO:0005524">
    <property type="term" value="F:ATP binding"/>
    <property type="evidence" value="ECO:0007669"/>
    <property type="project" value="UniProtKB-KW"/>
</dbReference>
<dbReference type="InterPro" id="IPR014729">
    <property type="entry name" value="Rossmann-like_a/b/a_fold"/>
</dbReference>
<proteinExistence type="inferred from homology"/>
<dbReference type="PRINTS" id="PR01438">
    <property type="entry name" value="UNVRSLSTRESS"/>
</dbReference>
<reference evidence="5 6" key="1">
    <citation type="submission" date="2019-03" db="EMBL/GenBank/DDBJ databases">
        <title>Ramlibacter sp. 18x22-1, whole genome shotgun sequence.</title>
        <authorList>
            <person name="Zhang X."/>
            <person name="Feng G."/>
            <person name="Zhu H."/>
        </authorList>
    </citation>
    <scope>NUCLEOTIDE SEQUENCE [LARGE SCALE GENOMIC DNA]</scope>
    <source>
        <strain evidence="5 6">18x22-1</strain>
    </source>
</reference>
<evidence type="ECO:0000259" key="4">
    <source>
        <dbReference type="Pfam" id="PF00582"/>
    </source>
</evidence>
<keyword evidence="6" id="KW-1185">Reference proteome</keyword>
<dbReference type="SUPFAM" id="SSF52402">
    <property type="entry name" value="Adenine nucleotide alpha hydrolases-like"/>
    <property type="match status" value="1"/>
</dbReference>
<keyword evidence="2" id="KW-0547">Nucleotide-binding</keyword>
<accession>A0A4Z0C815</accession>
<dbReference type="PANTHER" id="PTHR46268:SF27">
    <property type="entry name" value="UNIVERSAL STRESS PROTEIN RV2623"/>
    <property type="match status" value="1"/>
</dbReference>
<evidence type="ECO:0000313" key="5">
    <source>
        <dbReference type="EMBL" id="TFZ07827.1"/>
    </source>
</evidence>
<sequence>MKIILAADGSKFTKKALAFLVNHESLAEADEIVVLNVQQALPPRVVRLAGSAVVRDYHQDEAEMVLAPIRKFLDRKDLPHRCEWKVGDPAQQVLATAQKEKAHLIMMGTHGHGLVGRAIMGSVAQRVLQGAEIPVLLVR</sequence>
<dbReference type="EMBL" id="SMLK01000001">
    <property type="protein sequence ID" value="TFZ07827.1"/>
    <property type="molecule type" value="Genomic_DNA"/>
</dbReference>
<keyword evidence="3" id="KW-0067">ATP-binding</keyword>
<dbReference type="OrthoDB" id="9792500at2"/>
<gene>
    <name evidence="5" type="ORF">EZ216_01290</name>
</gene>
<dbReference type="Proteomes" id="UP000297839">
    <property type="component" value="Unassembled WGS sequence"/>
</dbReference>
<comment type="caution">
    <text evidence="5">The sequence shown here is derived from an EMBL/GenBank/DDBJ whole genome shotgun (WGS) entry which is preliminary data.</text>
</comment>
<comment type="similarity">
    <text evidence="1">Belongs to the universal stress protein A family.</text>
</comment>